<keyword evidence="6" id="KW-0539">Nucleus</keyword>
<evidence type="ECO:0000256" key="3">
    <source>
        <dbReference type="ARBA" id="ARBA00022771"/>
    </source>
</evidence>
<dbReference type="PANTHER" id="PTHR46297:SF1">
    <property type="entry name" value="ZINC FINGER CCCH-TYPE WITH G PATCH DOMAIN-CONTAINING PROTEIN"/>
    <property type="match status" value="1"/>
</dbReference>
<keyword evidence="4" id="KW-0862">Zinc</keyword>
<dbReference type="PROSITE" id="PS50174">
    <property type="entry name" value="G_PATCH"/>
    <property type="match status" value="1"/>
</dbReference>
<organism evidence="8">
    <name type="scientific">Spongospora subterranea</name>
    <dbReference type="NCBI Taxonomy" id="70186"/>
    <lineage>
        <taxon>Eukaryota</taxon>
        <taxon>Sar</taxon>
        <taxon>Rhizaria</taxon>
        <taxon>Endomyxa</taxon>
        <taxon>Phytomyxea</taxon>
        <taxon>Plasmodiophorida</taxon>
        <taxon>Plasmodiophoridae</taxon>
        <taxon>Spongospora</taxon>
    </lineage>
</organism>
<accession>A0A0H5QQM2</accession>
<proteinExistence type="predicted"/>
<evidence type="ECO:0000313" key="8">
    <source>
        <dbReference type="EMBL" id="CRZ04328.1"/>
    </source>
</evidence>
<dbReference type="GO" id="GO:0000978">
    <property type="term" value="F:RNA polymerase II cis-regulatory region sequence-specific DNA binding"/>
    <property type="evidence" value="ECO:0007669"/>
    <property type="project" value="TreeGrafter"/>
</dbReference>
<dbReference type="EMBL" id="HACM01003886">
    <property type="protein sequence ID" value="CRZ04328.1"/>
    <property type="molecule type" value="Transcribed_RNA"/>
</dbReference>
<evidence type="ECO:0000256" key="6">
    <source>
        <dbReference type="ARBA" id="ARBA00023242"/>
    </source>
</evidence>
<dbReference type="GO" id="GO:0008270">
    <property type="term" value="F:zinc ion binding"/>
    <property type="evidence" value="ECO:0007669"/>
    <property type="project" value="UniProtKB-KW"/>
</dbReference>
<keyword evidence="5" id="KW-0238">DNA-binding</keyword>
<name>A0A0H5QQM2_9EUKA</name>
<comment type="subcellular location">
    <subcellularLocation>
        <location evidence="1">Nucleus</location>
    </subcellularLocation>
</comment>
<dbReference type="Pfam" id="PF01585">
    <property type="entry name" value="G-patch"/>
    <property type="match status" value="1"/>
</dbReference>
<evidence type="ECO:0000256" key="5">
    <source>
        <dbReference type="ARBA" id="ARBA00023125"/>
    </source>
</evidence>
<dbReference type="InterPro" id="IPR000467">
    <property type="entry name" value="G_patch_dom"/>
</dbReference>
<dbReference type="AlphaFoldDB" id="A0A0H5QQM2"/>
<evidence type="ECO:0000256" key="1">
    <source>
        <dbReference type="ARBA" id="ARBA00004123"/>
    </source>
</evidence>
<keyword evidence="3" id="KW-0863">Zinc-finger</keyword>
<dbReference type="GO" id="GO:0005634">
    <property type="term" value="C:nucleus"/>
    <property type="evidence" value="ECO:0007669"/>
    <property type="project" value="UniProtKB-SubCell"/>
</dbReference>
<dbReference type="GO" id="GO:0001227">
    <property type="term" value="F:DNA-binding transcription repressor activity, RNA polymerase II-specific"/>
    <property type="evidence" value="ECO:0007669"/>
    <property type="project" value="TreeGrafter"/>
</dbReference>
<feature type="domain" description="G-patch" evidence="7">
    <location>
        <begin position="22"/>
        <end position="53"/>
    </location>
</feature>
<evidence type="ECO:0000256" key="2">
    <source>
        <dbReference type="ARBA" id="ARBA00022723"/>
    </source>
</evidence>
<dbReference type="PANTHER" id="PTHR46297">
    <property type="entry name" value="ZINC FINGER CCCH-TYPE WITH G PATCH DOMAIN-CONTAINING PROTEIN"/>
    <property type="match status" value="1"/>
</dbReference>
<keyword evidence="2" id="KW-0479">Metal-binding</keyword>
<sequence>MIEIVPQATSVCPDFGSWIKHTRGIGMKLLIKDGYQLGKGIGKFEQGIVAPVRNNTSATFPVSAPAAADMFDFLNSTLNRHHKLSDSVISSSLNTEPKNSIRPRGKI</sequence>
<reference evidence="8" key="1">
    <citation type="submission" date="2015-04" db="EMBL/GenBank/DDBJ databases">
        <title>The genome sequence of the plant pathogenic Rhizarian Plasmodiophora brassicae reveals insights in its biotrophic life cycle and the origin of chitin synthesis.</title>
        <authorList>
            <person name="Schwelm A."/>
            <person name="Fogelqvist J."/>
            <person name="Knaust A."/>
            <person name="Julke S."/>
            <person name="Lilja T."/>
            <person name="Dhandapani V."/>
            <person name="Bonilla-Rosso G."/>
            <person name="Karlsson M."/>
            <person name="Shevchenko A."/>
            <person name="Choi S.R."/>
            <person name="Kim H.G."/>
            <person name="Park J.Y."/>
            <person name="Lim Y.P."/>
            <person name="Ludwig-Muller J."/>
            <person name="Dixelius C."/>
        </authorList>
    </citation>
    <scope>NUCLEOTIDE SEQUENCE</scope>
    <source>
        <tissue evidence="8">Potato root galls</tissue>
    </source>
</reference>
<evidence type="ECO:0000259" key="7">
    <source>
        <dbReference type="PROSITE" id="PS50174"/>
    </source>
</evidence>
<evidence type="ECO:0000256" key="4">
    <source>
        <dbReference type="ARBA" id="ARBA00022833"/>
    </source>
</evidence>
<protein>
    <recommendedName>
        <fullName evidence="7">G-patch domain-containing protein</fullName>
    </recommendedName>
</protein>